<dbReference type="PROSITE" id="PS00165">
    <property type="entry name" value="DEHYDRATASE_SER_THR"/>
    <property type="match status" value="1"/>
</dbReference>
<dbReference type="NCBIfam" id="NF006050">
    <property type="entry name" value="PRK08197.1"/>
    <property type="match status" value="1"/>
</dbReference>
<sequence length="389" mass="41729">MTNLPKSYLTHLECPECGRRFDADQVQTYCPDCRSPLMARYDLARLRGDATREQFGQRPRGMWRWAELLPVRDPRYRLTLGEGDTPLLPLARTGAALGMDALFVKDEALNPTGSFKARGLCAAVSRALELGVREFVIPTAGNAGGALAAYAGRAGAPAHIYMPADTPRANQIEVQAAGADLHLVNGLINDAAREAGAEAAARGWFDVSTFKEPYRCEGKKTMGLELAEAFGWRLPDVILYPTGGGTGLVGMWKAFAELEALGWIGSQRPRMVSVQADGCAPIVRAFQQGAPRAEAWQNAHTLASGLRVPAVFADRQVLQALRESNGTALAVSDEDITAAQSELARGEGIFAAPEGAATLAGLHQLRQSGWIAAHETVVLFNTGSGLKYI</sequence>
<reference evidence="5" key="1">
    <citation type="submission" date="2015-07" db="EMBL/GenBank/DDBJ databases">
        <title>Draft Genome Sequences of Anaerolinea thermolimosa IMO-1, Bellilinea caldifistulae GOMI-1, Leptolinea tardivitalis YMTK-2, Levilinea saccharolytica KIBI-1,Longilinea arvoryzae KOME-1, Previously Described as Members of the Anaerolineaceae (Chloroflexi).</title>
        <authorList>
            <person name="Sekiguchi Y."/>
            <person name="Ohashi A."/>
            <person name="Matsuura N."/>
            <person name="Tourlousse M.D."/>
        </authorList>
    </citation>
    <scope>NUCLEOTIDE SEQUENCE [LARGE SCALE GENOMIC DNA]</scope>
    <source>
        <strain evidence="5">KOME-1</strain>
    </source>
</reference>
<evidence type="ECO:0000313" key="5">
    <source>
        <dbReference type="EMBL" id="GAP12563.1"/>
    </source>
</evidence>
<dbReference type="CDD" id="cd01563">
    <property type="entry name" value="Thr-synth_1"/>
    <property type="match status" value="1"/>
</dbReference>
<feature type="domain" description="Tryptophan synthase beta chain-like PALP" evidence="4">
    <location>
        <begin position="79"/>
        <end position="383"/>
    </location>
</feature>
<dbReference type="InterPro" id="IPR036052">
    <property type="entry name" value="TrpB-like_PALP_sf"/>
</dbReference>
<dbReference type="STRING" id="360412.LARV_00299"/>
<dbReference type="GO" id="GO:0006567">
    <property type="term" value="P:L-threonine catabolic process"/>
    <property type="evidence" value="ECO:0007669"/>
    <property type="project" value="TreeGrafter"/>
</dbReference>
<dbReference type="InterPro" id="IPR000634">
    <property type="entry name" value="Ser/Thr_deHydtase_PyrdxlP-BS"/>
</dbReference>
<accession>A0A0S7BDM2</accession>
<dbReference type="PANTHER" id="PTHR48078:SF6">
    <property type="entry name" value="L-THREONINE DEHYDRATASE CATABOLIC TDCB"/>
    <property type="match status" value="1"/>
</dbReference>
<organism evidence="5">
    <name type="scientific">Longilinea arvoryzae</name>
    <dbReference type="NCBI Taxonomy" id="360412"/>
    <lineage>
        <taxon>Bacteria</taxon>
        <taxon>Bacillati</taxon>
        <taxon>Chloroflexota</taxon>
        <taxon>Anaerolineae</taxon>
        <taxon>Anaerolineales</taxon>
        <taxon>Anaerolineaceae</taxon>
        <taxon>Longilinea</taxon>
    </lineage>
</organism>
<evidence type="ECO:0000256" key="3">
    <source>
        <dbReference type="ARBA" id="ARBA00023239"/>
    </source>
</evidence>
<dbReference type="GO" id="GO:0004794">
    <property type="term" value="F:threonine deaminase activity"/>
    <property type="evidence" value="ECO:0007669"/>
    <property type="project" value="TreeGrafter"/>
</dbReference>
<gene>
    <name evidence="5" type="ORF">LARV_00299</name>
</gene>
<keyword evidence="3" id="KW-0456">Lyase</keyword>
<dbReference type="AlphaFoldDB" id="A0A0S7BDM2"/>
<dbReference type="OrthoDB" id="9778118at2"/>
<evidence type="ECO:0000256" key="1">
    <source>
        <dbReference type="ARBA" id="ARBA00001933"/>
    </source>
</evidence>
<dbReference type="SUPFAM" id="SSF53686">
    <property type="entry name" value="Tryptophan synthase beta subunit-like PLP-dependent enzymes"/>
    <property type="match status" value="1"/>
</dbReference>
<dbReference type="RefSeq" id="WP_075071976.1">
    <property type="nucleotide sequence ID" value="NZ_DF967972.1"/>
</dbReference>
<dbReference type="InterPro" id="IPR001926">
    <property type="entry name" value="TrpB-like_PALP"/>
</dbReference>
<dbReference type="Pfam" id="PF00291">
    <property type="entry name" value="PALP"/>
    <property type="match status" value="1"/>
</dbReference>
<evidence type="ECO:0000256" key="2">
    <source>
        <dbReference type="ARBA" id="ARBA00022898"/>
    </source>
</evidence>
<proteinExistence type="predicted"/>
<dbReference type="GO" id="GO:0009097">
    <property type="term" value="P:isoleucine biosynthetic process"/>
    <property type="evidence" value="ECO:0007669"/>
    <property type="project" value="TreeGrafter"/>
</dbReference>
<keyword evidence="6" id="KW-1185">Reference proteome</keyword>
<evidence type="ECO:0000313" key="6">
    <source>
        <dbReference type="Proteomes" id="UP000055060"/>
    </source>
</evidence>
<dbReference type="EMBL" id="DF967972">
    <property type="protein sequence ID" value="GAP12563.1"/>
    <property type="molecule type" value="Genomic_DNA"/>
</dbReference>
<evidence type="ECO:0000259" key="4">
    <source>
        <dbReference type="Pfam" id="PF00291"/>
    </source>
</evidence>
<name>A0A0S7BDM2_9CHLR</name>
<comment type="cofactor">
    <cofactor evidence="1">
        <name>pyridoxal 5'-phosphate</name>
        <dbReference type="ChEBI" id="CHEBI:597326"/>
    </cofactor>
</comment>
<dbReference type="GO" id="GO:0030170">
    <property type="term" value="F:pyridoxal phosphate binding"/>
    <property type="evidence" value="ECO:0007669"/>
    <property type="project" value="InterPro"/>
</dbReference>
<dbReference type="PANTHER" id="PTHR48078">
    <property type="entry name" value="THREONINE DEHYDRATASE, MITOCHONDRIAL-RELATED"/>
    <property type="match status" value="1"/>
</dbReference>
<keyword evidence="2" id="KW-0663">Pyridoxal phosphate</keyword>
<dbReference type="InterPro" id="IPR050147">
    <property type="entry name" value="Ser/Thr_Dehydratase"/>
</dbReference>
<dbReference type="Proteomes" id="UP000055060">
    <property type="component" value="Unassembled WGS sequence"/>
</dbReference>
<protein>
    <submittedName>
        <fullName evidence="5">Threonine synthase</fullName>
    </submittedName>
</protein>
<dbReference type="Gene3D" id="3.40.50.1100">
    <property type="match status" value="2"/>
</dbReference>
<dbReference type="GO" id="GO:0003941">
    <property type="term" value="F:L-serine ammonia-lyase activity"/>
    <property type="evidence" value="ECO:0007669"/>
    <property type="project" value="TreeGrafter"/>
</dbReference>
<dbReference type="GO" id="GO:0006565">
    <property type="term" value="P:L-serine catabolic process"/>
    <property type="evidence" value="ECO:0007669"/>
    <property type="project" value="TreeGrafter"/>
</dbReference>